<accession>A0A1M4SI72</accession>
<reference evidence="2" key="1">
    <citation type="submission" date="2016-11" db="EMBL/GenBank/DDBJ databases">
        <authorList>
            <person name="Varghese N."/>
            <person name="Submissions S."/>
        </authorList>
    </citation>
    <scope>NUCLEOTIDE SEQUENCE [LARGE SCALE GENOMIC DNA]</scope>
    <source>
        <strain evidence="2">DSM 100566</strain>
    </source>
</reference>
<dbReference type="STRING" id="1486859.SAMN05444273_10184"/>
<evidence type="ECO:0000313" key="2">
    <source>
        <dbReference type="Proteomes" id="UP000184144"/>
    </source>
</evidence>
<name>A0A1M4SI72_9RHOB</name>
<evidence type="ECO:0000313" key="1">
    <source>
        <dbReference type="EMBL" id="SHE31911.1"/>
    </source>
</evidence>
<organism evidence="1 2">
    <name type="scientific">Litoreibacter ascidiaceicola</name>
    <dbReference type="NCBI Taxonomy" id="1486859"/>
    <lineage>
        <taxon>Bacteria</taxon>
        <taxon>Pseudomonadati</taxon>
        <taxon>Pseudomonadota</taxon>
        <taxon>Alphaproteobacteria</taxon>
        <taxon>Rhodobacterales</taxon>
        <taxon>Roseobacteraceae</taxon>
        <taxon>Litoreibacter</taxon>
    </lineage>
</organism>
<dbReference type="SUPFAM" id="SSF69279">
    <property type="entry name" value="Phage tail proteins"/>
    <property type="match status" value="1"/>
</dbReference>
<dbReference type="Proteomes" id="UP000184144">
    <property type="component" value="Unassembled WGS sequence"/>
</dbReference>
<gene>
    <name evidence="1" type="ORF">SAMN05444273_10184</name>
</gene>
<dbReference type="AlphaFoldDB" id="A0A1M4SI72"/>
<dbReference type="RefSeq" id="WP_073138773.1">
    <property type="nucleotide sequence ID" value="NZ_FQUV01000001.1"/>
</dbReference>
<keyword evidence="2" id="KW-1185">Reference proteome</keyword>
<proteinExistence type="predicted"/>
<sequence>MGLLDQLLDPGFRQAASVEILVGSAKTDIGSLAALVSSIEVRAARMEAASASITIDDRRDTNGDYMAADAGLFARWETIVINADFQTHIDEVFRGYIMELKPSYPQNGGEAKLVIECLDDSAALSREHQRKVWGDETAPMTDRAIVEELIKPLPLKLLDGPDGASARALTQDSTPIALLQDRAKANGFEMIFERGEVYFGPKRLEADPQAPIMVYAGSATNCLNFAVSDEANKPDVVAWEKAPATDGAEAVTGEAVADLPLLGKYPAASEGAGLGTPAIARIKGEGDETVDEIEARAQGMVNEASFRIRANGELDGTLYGHVLRVGGTVTVDGVGSRNGGVYYVDTVTHQFSPDGYRQQFQLIRNAVGETEAVGAAPLSPVLSAIQNLF</sequence>
<evidence type="ECO:0008006" key="3">
    <source>
        <dbReference type="Google" id="ProtNLM"/>
    </source>
</evidence>
<dbReference type="OrthoDB" id="262740at2"/>
<protein>
    <recommendedName>
        <fullName evidence="3">Phage protein D</fullName>
    </recommendedName>
</protein>
<dbReference type="EMBL" id="FQUV01000001">
    <property type="protein sequence ID" value="SHE31911.1"/>
    <property type="molecule type" value="Genomic_DNA"/>
</dbReference>